<gene>
    <name evidence="3" type="ORF">M408DRAFT_333496</name>
</gene>
<dbReference type="GO" id="GO:0005634">
    <property type="term" value="C:nucleus"/>
    <property type="evidence" value="ECO:0007669"/>
    <property type="project" value="TreeGrafter"/>
</dbReference>
<feature type="domain" description="UBX" evidence="2">
    <location>
        <begin position="34"/>
        <end position="117"/>
    </location>
</feature>
<evidence type="ECO:0000313" key="4">
    <source>
        <dbReference type="Proteomes" id="UP000054097"/>
    </source>
</evidence>
<dbReference type="OrthoDB" id="440781at2759"/>
<dbReference type="GO" id="GO:0012506">
    <property type="term" value="C:vesicle membrane"/>
    <property type="evidence" value="ECO:0007669"/>
    <property type="project" value="TreeGrafter"/>
</dbReference>
<keyword evidence="4" id="KW-1185">Reference proteome</keyword>
<dbReference type="PANTHER" id="PTHR46467">
    <property type="entry name" value="TETHER CONTAINING UBX DOMAIN FOR GLUT4"/>
    <property type="match status" value="1"/>
</dbReference>
<organism evidence="3 4">
    <name type="scientific">Serendipita vermifera MAFF 305830</name>
    <dbReference type="NCBI Taxonomy" id="933852"/>
    <lineage>
        <taxon>Eukaryota</taxon>
        <taxon>Fungi</taxon>
        <taxon>Dikarya</taxon>
        <taxon>Basidiomycota</taxon>
        <taxon>Agaricomycotina</taxon>
        <taxon>Agaricomycetes</taxon>
        <taxon>Sebacinales</taxon>
        <taxon>Serendipitaceae</taxon>
        <taxon>Serendipita</taxon>
    </lineage>
</organism>
<evidence type="ECO:0000313" key="3">
    <source>
        <dbReference type="EMBL" id="KIM21360.1"/>
    </source>
</evidence>
<dbReference type="HOGENOM" id="CLU_072390_0_0_1"/>
<name>A0A0C3A9P1_SERVB</name>
<dbReference type="PANTHER" id="PTHR46467:SF1">
    <property type="entry name" value="TETHER CONTAINING UBX DOMAIN FOR GLUT4"/>
    <property type="match status" value="1"/>
</dbReference>
<evidence type="ECO:0000256" key="1">
    <source>
        <dbReference type="SAM" id="MobiDB-lite"/>
    </source>
</evidence>
<dbReference type="AlphaFoldDB" id="A0A0C3A9P1"/>
<dbReference type="EMBL" id="KN824385">
    <property type="protein sequence ID" value="KIM21360.1"/>
    <property type="molecule type" value="Genomic_DNA"/>
</dbReference>
<feature type="region of interest" description="Disordered" evidence="1">
    <location>
        <begin position="152"/>
        <end position="181"/>
    </location>
</feature>
<accession>A0A0C3A9P1</accession>
<dbReference type="Gene3D" id="3.10.20.90">
    <property type="entry name" value="Phosphatidylinositol 3-kinase Catalytic Subunit, Chain A, domain 1"/>
    <property type="match status" value="1"/>
</dbReference>
<sequence length="181" mass="20579">MSLHHSRVAARERLVDAPLRTSAIREREEKKREARYPTTTIRVKFPDQTQLERVFPSSDKIRSVYAFVRNSLREDVKPIKFVLYLTPPRRELKVSDLAVRDLSLYQLGLAPSSVLMLSFFEESLNHRDVPAPLSEEVLSQLQDLPPPPVFQEVVPDTSNATASKSSDASAQKKVPKWLKVG</sequence>
<proteinExistence type="predicted"/>
<dbReference type="STRING" id="933852.A0A0C3A9P1"/>
<reference evidence="4" key="2">
    <citation type="submission" date="2015-01" db="EMBL/GenBank/DDBJ databases">
        <title>Evolutionary Origins and Diversification of the Mycorrhizal Mutualists.</title>
        <authorList>
            <consortium name="DOE Joint Genome Institute"/>
            <consortium name="Mycorrhizal Genomics Consortium"/>
            <person name="Kohler A."/>
            <person name="Kuo A."/>
            <person name="Nagy L.G."/>
            <person name="Floudas D."/>
            <person name="Copeland A."/>
            <person name="Barry K.W."/>
            <person name="Cichocki N."/>
            <person name="Veneault-Fourrey C."/>
            <person name="LaButti K."/>
            <person name="Lindquist E.A."/>
            <person name="Lipzen A."/>
            <person name="Lundell T."/>
            <person name="Morin E."/>
            <person name="Murat C."/>
            <person name="Riley R."/>
            <person name="Ohm R."/>
            <person name="Sun H."/>
            <person name="Tunlid A."/>
            <person name="Henrissat B."/>
            <person name="Grigoriev I.V."/>
            <person name="Hibbett D.S."/>
            <person name="Martin F."/>
        </authorList>
    </citation>
    <scope>NUCLEOTIDE SEQUENCE [LARGE SCALE GENOMIC DNA]</scope>
    <source>
        <strain evidence="4">MAFF 305830</strain>
    </source>
</reference>
<dbReference type="InterPro" id="IPR001012">
    <property type="entry name" value="UBX_dom"/>
</dbReference>
<evidence type="ECO:0000259" key="2">
    <source>
        <dbReference type="PROSITE" id="PS50033"/>
    </source>
</evidence>
<dbReference type="Pfam" id="PF00789">
    <property type="entry name" value="UBX"/>
    <property type="match status" value="1"/>
</dbReference>
<dbReference type="GO" id="GO:0005737">
    <property type="term" value="C:cytoplasm"/>
    <property type="evidence" value="ECO:0007669"/>
    <property type="project" value="TreeGrafter"/>
</dbReference>
<dbReference type="SUPFAM" id="SSF54236">
    <property type="entry name" value="Ubiquitin-like"/>
    <property type="match status" value="1"/>
</dbReference>
<dbReference type="PROSITE" id="PS50033">
    <property type="entry name" value="UBX"/>
    <property type="match status" value="1"/>
</dbReference>
<feature type="non-terminal residue" evidence="3">
    <location>
        <position position="181"/>
    </location>
</feature>
<feature type="compositionally biased region" description="Low complexity" evidence="1">
    <location>
        <begin position="156"/>
        <end position="169"/>
    </location>
</feature>
<dbReference type="GO" id="GO:0006886">
    <property type="term" value="P:intracellular protein transport"/>
    <property type="evidence" value="ECO:0007669"/>
    <property type="project" value="TreeGrafter"/>
</dbReference>
<reference evidence="3 4" key="1">
    <citation type="submission" date="2014-04" db="EMBL/GenBank/DDBJ databases">
        <authorList>
            <consortium name="DOE Joint Genome Institute"/>
            <person name="Kuo A."/>
            <person name="Zuccaro A."/>
            <person name="Kohler A."/>
            <person name="Nagy L.G."/>
            <person name="Floudas D."/>
            <person name="Copeland A."/>
            <person name="Barry K.W."/>
            <person name="Cichocki N."/>
            <person name="Veneault-Fourrey C."/>
            <person name="LaButti K."/>
            <person name="Lindquist E.A."/>
            <person name="Lipzen A."/>
            <person name="Lundell T."/>
            <person name="Morin E."/>
            <person name="Murat C."/>
            <person name="Sun H."/>
            <person name="Tunlid A."/>
            <person name="Henrissat B."/>
            <person name="Grigoriev I.V."/>
            <person name="Hibbett D.S."/>
            <person name="Martin F."/>
            <person name="Nordberg H.P."/>
            <person name="Cantor M.N."/>
            <person name="Hua S.X."/>
        </authorList>
    </citation>
    <scope>NUCLEOTIDE SEQUENCE [LARGE SCALE GENOMIC DNA]</scope>
    <source>
        <strain evidence="3 4">MAFF 305830</strain>
    </source>
</reference>
<protein>
    <recommendedName>
        <fullName evidence="2">UBX domain-containing protein</fullName>
    </recommendedName>
</protein>
<dbReference type="InterPro" id="IPR029071">
    <property type="entry name" value="Ubiquitin-like_domsf"/>
</dbReference>
<dbReference type="Proteomes" id="UP000054097">
    <property type="component" value="Unassembled WGS sequence"/>
</dbReference>
<dbReference type="SMART" id="SM00166">
    <property type="entry name" value="UBX"/>
    <property type="match status" value="1"/>
</dbReference>